<evidence type="ECO:0000313" key="3">
    <source>
        <dbReference type="EMBL" id="MFC3210571.1"/>
    </source>
</evidence>
<keyword evidence="1" id="KW-1133">Transmembrane helix</keyword>
<sequence length="253" mass="28772">MRLSKESEEFIANLRLYLMTSGKKDSEIKDIAEELRAHLEEAESRGKNLDSVTGGSPEAYMKNVSSEMITDFYGLIKFMPMFILLLIAYFITGSAIRGELSFSLLKLAAFPLIGVASIAAYIVTFRKMAVKKWSKKKEFIIFISIQLITVGLMSAVLLLDIFYFEPFYIPSREVMWIIAALGVLIFIIGAIWSKTWITIILPLFLFGPDFVMSFMDIDEMTALYVSMGTFVGGFVLFMLYLLIQNKKQNPRYS</sequence>
<keyword evidence="1" id="KW-0812">Transmembrane</keyword>
<name>A0ABV7KMC5_PLAOK</name>
<dbReference type="Proteomes" id="UP001595625">
    <property type="component" value="Unassembled WGS sequence"/>
</dbReference>
<dbReference type="Pfam" id="PF08006">
    <property type="entry name" value="HAAS_TM"/>
    <property type="match status" value="1"/>
</dbReference>
<dbReference type="PANTHER" id="PTHR41307:SF1">
    <property type="entry name" value="MEMBRANE PROTEIN"/>
    <property type="match status" value="1"/>
</dbReference>
<feature type="transmembrane region" description="Helical" evidence="1">
    <location>
        <begin position="174"/>
        <end position="192"/>
    </location>
</feature>
<comment type="caution">
    <text evidence="3">The sequence shown here is derived from an EMBL/GenBank/DDBJ whole genome shotgun (WGS) entry which is preliminary data.</text>
</comment>
<feature type="transmembrane region" description="Helical" evidence="1">
    <location>
        <begin position="72"/>
        <end position="92"/>
    </location>
</feature>
<evidence type="ECO:0000313" key="4">
    <source>
        <dbReference type="Proteomes" id="UP001595625"/>
    </source>
</evidence>
<accession>A0ABV7KMC5</accession>
<feature type="transmembrane region" description="Helical" evidence="1">
    <location>
        <begin position="223"/>
        <end position="243"/>
    </location>
</feature>
<reference evidence="4" key="1">
    <citation type="journal article" date="2019" name="Int. J. Syst. Evol. Microbiol.">
        <title>The Global Catalogue of Microorganisms (GCM) 10K type strain sequencing project: providing services to taxonomists for standard genome sequencing and annotation.</title>
        <authorList>
            <consortium name="The Broad Institute Genomics Platform"/>
            <consortium name="The Broad Institute Genome Sequencing Center for Infectious Disease"/>
            <person name="Wu L."/>
            <person name="Ma J."/>
        </authorList>
    </citation>
    <scope>NUCLEOTIDE SEQUENCE [LARGE SCALE GENOMIC DNA]</scope>
    <source>
        <strain evidence="4">CCM 320</strain>
    </source>
</reference>
<dbReference type="PANTHER" id="PTHR41307">
    <property type="entry name" value="MEMBRANE PROTEIN-RELATED"/>
    <property type="match status" value="1"/>
</dbReference>
<feature type="transmembrane region" description="Helical" evidence="1">
    <location>
        <begin position="139"/>
        <end position="162"/>
    </location>
</feature>
<protein>
    <submittedName>
        <fullName evidence="3">HAAS domain-containing protein</fullName>
    </submittedName>
</protein>
<feature type="domain" description="HAAS transmembrane region" evidence="2">
    <location>
        <begin position="89"/>
        <end position="202"/>
    </location>
</feature>
<keyword evidence="4" id="KW-1185">Reference proteome</keyword>
<organism evidence="3 4">
    <name type="scientific">Planomicrobium okeanokoites</name>
    <name type="common">Planococcus okeanokoites</name>
    <name type="synonym">Flavobacterium okeanokoites</name>
    <dbReference type="NCBI Taxonomy" id="244"/>
    <lineage>
        <taxon>Bacteria</taxon>
        <taxon>Bacillati</taxon>
        <taxon>Bacillota</taxon>
        <taxon>Bacilli</taxon>
        <taxon>Bacillales</taxon>
        <taxon>Caryophanaceae</taxon>
        <taxon>Planomicrobium</taxon>
    </lineage>
</organism>
<dbReference type="EMBL" id="JBHRUJ010000008">
    <property type="protein sequence ID" value="MFC3210571.1"/>
    <property type="molecule type" value="Genomic_DNA"/>
</dbReference>
<evidence type="ECO:0000259" key="2">
    <source>
        <dbReference type="Pfam" id="PF08006"/>
    </source>
</evidence>
<dbReference type="SUPFAM" id="SSF158560">
    <property type="entry name" value="BH3980-like"/>
    <property type="match status" value="1"/>
</dbReference>
<dbReference type="InterPro" id="IPR012963">
    <property type="entry name" value="HAAS_TM"/>
</dbReference>
<proteinExistence type="predicted"/>
<dbReference type="RefSeq" id="WP_117313699.1">
    <property type="nucleotide sequence ID" value="NZ_JBHRUJ010000008.1"/>
</dbReference>
<evidence type="ECO:0000256" key="1">
    <source>
        <dbReference type="SAM" id="Phobius"/>
    </source>
</evidence>
<keyword evidence="1" id="KW-0472">Membrane</keyword>
<feature type="transmembrane region" description="Helical" evidence="1">
    <location>
        <begin position="104"/>
        <end position="123"/>
    </location>
</feature>
<gene>
    <name evidence="3" type="ORF">ACFOEJ_05785</name>
</gene>